<keyword evidence="7" id="KW-1185">Reference proteome</keyword>
<gene>
    <name evidence="6" type="ORF">SAMN03080615_02146</name>
</gene>
<comment type="similarity">
    <text evidence="2">Belongs to the HPr family.</text>
</comment>
<dbReference type="OrthoDB" id="9798965at2"/>
<keyword evidence="4" id="KW-0598">Phosphotransferase system</keyword>
<dbReference type="PROSITE" id="PS00589">
    <property type="entry name" value="PTS_HPR_SER"/>
    <property type="match status" value="1"/>
</dbReference>
<organism evidence="6 7">
    <name type="scientific">Amphritea atlantica</name>
    <dbReference type="NCBI Taxonomy" id="355243"/>
    <lineage>
        <taxon>Bacteria</taxon>
        <taxon>Pseudomonadati</taxon>
        <taxon>Pseudomonadota</taxon>
        <taxon>Gammaproteobacteria</taxon>
        <taxon>Oceanospirillales</taxon>
        <taxon>Oceanospirillaceae</taxon>
        <taxon>Amphritea</taxon>
    </lineage>
</organism>
<dbReference type="InterPro" id="IPR002114">
    <property type="entry name" value="PTS_HPr_Ser_P_site"/>
</dbReference>
<dbReference type="NCBIfam" id="TIGR01003">
    <property type="entry name" value="PTS_HPr_family"/>
    <property type="match status" value="1"/>
</dbReference>
<proteinExistence type="inferred from homology"/>
<dbReference type="EMBL" id="FOGB01000005">
    <property type="protein sequence ID" value="SEQ61711.1"/>
    <property type="molecule type" value="Genomic_DNA"/>
</dbReference>
<dbReference type="STRING" id="355243.SAMN03080615_02146"/>
<dbReference type="SUPFAM" id="SSF55594">
    <property type="entry name" value="HPr-like"/>
    <property type="match status" value="1"/>
</dbReference>
<name>A0A1H9HH88_9GAMM</name>
<dbReference type="RefSeq" id="WP_091357698.1">
    <property type="nucleotide sequence ID" value="NZ_AP025284.1"/>
</dbReference>
<feature type="domain" description="HPr" evidence="5">
    <location>
        <begin position="1"/>
        <end position="88"/>
    </location>
</feature>
<dbReference type="GO" id="GO:0009401">
    <property type="term" value="P:phosphoenolpyruvate-dependent sugar phosphotransferase system"/>
    <property type="evidence" value="ECO:0007669"/>
    <property type="project" value="UniProtKB-KW"/>
</dbReference>
<dbReference type="CDD" id="cd00367">
    <property type="entry name" value="PTS-HPr_like"/>
    <property type="match status" value="1"/>
</dbReference>
<dbReference type="InterPro" id="IPR050399">
    <property type="entry name" value="HPr"/>
</dbReference>
<evidence type="ECO:0000256" key="2">
    <source>
        <dbReference type="ARBA" id="ARBA00010736"/>
    </source>
</evidence>
<evidence type="ECO:0000256" key="1">
    <source>
        <dbReference type="ARBA" id="ARBA00004496"/>
    </source>
</evidence>
<dbReference type="PANTHER" id="PTHR33705:SF2">
    <property type="entry name" value="PHOSPHOCARRIER PROTEIN NPR"/>
    <property type="match status" value="1"/>
</dbReference>
<dbReference type="Proteomes" id="UP000198749">
    <property type="component" value="Unassembled WGS sequence"/>
</dbReference>
<dbReference type="InterPro" id="IPR000032">
    <property type="entry name" value="HPr-like"/>
</dbReference>
<dbReference type="AlphaFoldDB" id="A0A1H9HH88"/>
<dbReference type="PROSITE" id="PS51350">
    <property type="entry name" value="PTS_HPR_DOM"/>
    <property type="match status" value="1"/>
</dbReference>
<evidence type="ECO:0000256" key="4">
    <source>
        <dbReference type="ARBA" id="ARBA00022683"/>
    </source>
</evidence>
<dbReference type="PROSITE" id="PS00369">
    <property type="entry name" value="PTS_HPR_HIS"/>
    <property type="match status" value="1"/>
</dbReference>
<accession>A0A1H9HH88</accession>
<evidence type="ECO:0000256" key="3">
    <source>
        <dbReference type="ARBA" id="ARBA00022490"/>
    </source>
</evidence>
<protein>
    <submittedName>
        <fullName evidence="6">Phosphocarrier protein</fullName>
    </submittedName>
</protein>
<dbReference type="InterPro" id="IPR035895">
    <property type="entry name" value="HPr-like_sf"/>
</dbReference>
<sequence>MLEKQITIINKLGLHARAAAKLINVTSSFSSEIQLTKDGRQVDGKSIMSVMMLAASKGTELTITTSGEDEQQAMDAIELLINNRFDEEE</sequence>
<dbReference type="InterPro" id="IPR001020">
    <property type="entry name" value="PTS_HPr_His_P_site"/>
</dbReference>
<evidence type="ECO:0000259" key="5">
    <source>
        <dbReference type="PROSITE" id="PS51350"/>
    </source>
</evidence>
<reference evidence="7" key="1">
    <citation type="submission" date="2016-10" db="EMBL/GenBank/DDBJ databases">
        <authorList>
            <person name="Varghese N."/>
            <person name="Submissions S."/>
        </authorList>
    </citation>
    <scope>NUCLEOTIDE SEQUENCE [LARGE SCALE GENOMIC DNA]</scope>
    <source>
        <strain evidence="7">DSM 18887</strain>
    </source>
</reference>
<dbReference type="Pfam" id="PF00381">
    <property type="entry name" value="PTS-HPr"/>
    <property type="match status" value="1"/>
</dbReference>
<dbReference type="GO" id="GO:0005737">
    <property type="term" value="C:cytoplasm"/>
    <property type="evidence" value="ECO:0007669"/>
    <property type="project" value="UniProtKB-SubCell"/>
</dbReference>
<dbReference type="Gene3D" id="3.30.1340.10">
    <property type="entry name" value="HPr-like"/>
    <property type="match status" value="1"/>
</dbReference>
<evidence type="ECO:0000313" key="7">
    <source>
        <dbReference type="Proteomes" id="UP000198749"/>
    </source>
</evidence>
<dbReference type="PANTHER" id="PTHR33705">
    <property type="entry name" value="PHOSPHOCARRIER PROTEIN HPR"/>
    <property type="match status" value="1"/>
</dbReference>
<dbReference type="PRINTS" id="PR00107">
    <property type="entry name" value="PHOSPHOCPHPR"/>
</dbReference>
<evidence type="ECO:0000313" key="6">
    <source>
        <dbReference type="EMBL" id="SEQ61711.1"/>
    </source>
</evidence>
<keyword evidence="3" id="KW-0963">Cytoplasm</keyword>
<comment type="subcellular location">
    <subcellularLocation>
        <location evidence="1">Cytoplasm</location>
    </subcellularLocation>
</comment>